<dbReference type="Proteomes" id="UP001500420">
    <property type="component" value="Unassembled WGS sequence"/>
</dbReference>
<name>A0AAV3T7I5_9EURY</name>
<dbReference type="Pfam" id="PF18545">
    <property type="entry name" value="HalOD1"/>
    <property type="match status" value="1"/>
</dbReference>
<proteinExistence type="predicted"/>
<dbReference type="EMBL" id="BAAADV010000001">
    <property type="protein sequence ID" value="GAA0666882.1"/>
    <property type="molecule type" value="Genomic_DNA"/>
</dbReference>
<sequence>MSSTALSDESARTVAEKVVDAISDAEGEAATELTPPLYDAIDPEALDAVTESMNSEGTIAFEYCGHEVRVDGDGEISIDG</sequence>
<comment type="caution">
    <text evidence="2">The sequence shown here is derived from an EMBL/GenBank/DDBJ whole genome shotgun (WGS) entry which is preliminary data.</text>
</comment>
<dbReference type="RefSeq" id="WP_343772833.1">
    <property type="nucleotide sequence ID" value="NZ_BAAADV010000001.1"/>
</dbReference>
<reference evidence="2 3" key="1">
    <citation type="journal article" date="2019" name="Int. J. Syst. Evol. Microbiol.">
        <title>The Global Catalogue of Microorganisms (GCM) 10K type strain sequencing project: providing services to taxonomists for standard genome sequencing and annotation.</title>
        <authorList>
            <consortium name="The Broad Institute Genomics Platform"/>
            <consortium name="The Broad Institute Genome Sequencing Center for Infectious Disease"/>
            <person name="Wu L."/>
            <person name="Ma J."/>
        </authorList>
    </citation>
    <scope>NUCLEOTIDE SEQUENCE [LARGE SCALE GENOMIC DNA]</scope>
    <source>
        <strain evidence="2 3">JCM 16328</strain>
    </source>
</reference>
<dbReference type="InterPro" id="IPR040624">
    <property type="entry name" value="HalOD1"/>
</dbReference>
<organism evidence="2 3">
    <name type="scientific">Natronoarchaeum mannanilyticum</name>
    <dbReference type="NCBI Taxonomy" id="926360"/>
    <lineage>
        <taxon>Archaea</taxon>
        <taxon>Methanobacteriati</taxon>
        <taxon>Methanobacteriota</taxon>
        <taxon>Stenosarchaea group</taxon>
        <taxon>Halobacteria</taxon>
        <taxon>Halobacteriales</taxon>
        <taxon>Natronoarchaeaceae</taxon>
    </lineage>
</organism>
<evidence type="ECO:0000313" key="2">
    <source>
        <dbReference type="EMBL" id="GAA0666882.1"/>
    </source>
</evidence>
<gene>
    <name evidence="2" type="ORF">GCM10009020_10330</name>
</gene>
<protein>
    <recommendedName>
        <fullName evidence="1">Halobacterial output domain-containing protein</fullName>
    </recommendedName>
</protein>
<evidence type="ECO:0000259" key="1">
    <source>
        <dbReference type="Pfam" id="PF18545"/>
    </source>
</evidence>
<feature type="domain" description="Halobacterial output" evidence="1">
    <location>
        <begin position="12"/>
        <end position="79"/>
    </location>
</feature>
<evidence type="ECO:0000313" key="3">
    <source>
        <dbReference type="Proteomes" id="UP001500420"/>
    </source>
</evidence>
<accession>A0AAV3T7I5</accession>
<dbReference type="AlphaFoldDB" id="A0AAV3T7I5"/>
<keyword evidence="3" id="KW-1185">Reference proteome</keyword>